<keyword evidence="1" id="KW-0472">Membrane</keyword>
<dbReference type="HAMAP" id="MF_01411">
    <property type="entry name" value="LPS_assembly_LptD"/>
    <property type="match status" value="1"/>
</dbReference>
<dbReference type="GO" id="GO:0015920">
    <property type="term" value="P:lipopolysaccharide transport"/>
    <property type="evidence" value="ECO:0007669"/>
    <property type="project" value="InterPro"/>
</dbReference>
<comment type="subunit">
    <text evidence="1">Component of the lipopolysaccharide transport and assembly complex.</text>
</comment>
<keyword evidence="1" id="KW-0732">Signal</keyword>
<dbReference type="RefSeq" id="WP_089413031.1">
    <property type="nucleotide sequence ID" value="NZ_FZQA01000007.1"/>
</dbReference>
<accession>A0A239PXZ2</accession>
<dbReference type="EMBL" id="FZQA01000007">
    <property type="protein sequence ID" value="SNT75179.1"/>
    <property type="molecule type" value="Genomic_DNA"/>
</dbReference>
<evidence type="ECO:0000313" key="6">
    <source>
        <dbReference type="Proteomes" id="UP000198346"/>
    </source>
</evidence>
<organism evidence="5 6">
    <name type="scientific">Amphiplicatus metriothermophilus</name>
    <dbReference type="NCBI Taxonomy" id="1519374"/>
    <lineage>
        <taxon>Bacteria</taxon>
        <taxon>Pseudomonadati</taxon>
        <taxon>Pseudomonadota</taxon>
        <taxon>Alphaproteobacteria</taxon>
        <taxon>Parvularculales</taxon>
        <taxon>Parvularculaceae</taxon>
        <taxon>Amphiplicatus</taxon>
    </lineage>
</organism>
<comment type="similarity">
    <text evidence="1">Belongs to the LptD family.</text>
</comment>
<comment type="function">
    <text evidence="1">Involved in the assembly of lipopolysaccharide (LPS) at the surface of the outer membrane.</text>
</comment>
<dbReference type="PANTHER" id="PTHR30189">
    <property type="entry name" value="LPS-ASSEMBLY PROTEIN"/>
    <property type="match status" value="1"/>
</dbReference>
<proteinExistence type="inferred from homology"/>
<dbReference type="GO" id="GO:0043165">
    <property type="term" value="P:Gram-negative-bacterium-type cell outer membrane assembly"/>
    <property type="evidence" value="ECO:0007669"/>
    <property type="project" value="UniProtKB-UniRule"/>
</dbReference>
<reference evidence="5 6" key="1">
    <citation type="submission" date="2017-07" db="EMBL/GenBank/DDBJ databases">
        <authorList>
            <person name="Sun Z.S."/>
            <person name="Albrecht U."/>
            <person name="Echele G."/>
            <person name="Lee C.C."/>
        </authorList>
    </citation>
    <scope>NUCLEOTIDE SEQUENCE [LARGE SCALE GENOMIC DNA]</scope>
    <source>
        <strain evidence="5 6">CGMCC 1.12710</strain>
    </source>
</reference>
<sequence length="778" mass="87222">MAAGDALVVVGEPTTPASARIALIQHPAVAPPGSQERLAPGEISPPSEPPPEALARTSGEEEEVLFEADFVMRESEDSPIVAEGNVRAYFGERYLRADRLTYDPQTDIVVAEGQVSITDKSLETAFADRVEITGDLRDGIAENFSALLAEGARLAADEAIREQGARTRLSHAVYTTCEVCKANGEGKTPTWRVKALRVTRDEERKVVRFRHAFFEIKGVPILYMPFLQAPDPSVERQSGFLTPVIGASSRLGFNLELPYYLALSNHQDATFSPKYTTNDGMLWQGEYRRRDISGYHVVQAGVIDFDNTKPDEDGRIPVGIPGVRWHIFAKGHRDFGDNWRAGYDIERVSDNTYLRRYDVERRGDLRQEIDTSRTNRLRSNVYGQWRSGGSRLLADAYLFQGLRQTDDSGLTPYVLPLIDFRHDFQTPVVGGRASVNANFASLQRSSGVDSRRFTASAYWEREHITRGGHRFHMFAEMRADAFYYADLDEGTEICSDPTDACADDNPWILRNDPTDFDARFAPSAGLEWSYPLTRRAGPARLFIEPRVQLVASPANRNSAHIINEDSQSIEFDYAGLFDYNKATGFDAFEDGQRMNAGVAASAVFNNGLSIEASVGEQFRLQDTRAFDPSTGLGEKRSDIVGSLDIGYRNVVNLENRFRFDDDDGSLQRAESIGRFSLWRFSGSVSYVRLNEENAAADLVKREELTGRMRVRLTDNWSVGGAWRENLVADRTIRQDFIIGYQDDCATFEITYRRDQTRDVGLGTDNAVLIRFTLRSLVQ</sequence>
<dbReference type="Pfam" id="PF04453">
    <property type="entry name" value="LptD"/>
    <property type="match status" value="1"/>
</dbReference>
<keyword evidence="1" id="KW-0998">Cell outer membrane</keyword>
<dbReference type="GO" id="GO:1990351">
    <property type="term" value="C:transporter complex"/>
    <property type="evidence" value="ECO:0007669"/>
    <property type="project" value="TreeGrafter"/>
</dbReference>
<protein>
    <recommendedName>
        <fullName evidence="1">LPS-assembly protein LptD</fullName>
    </recommendedName>
</protein>
<name>A0A239PXZ2_9PROT</name>
<evidence type="ECO:0000259" key="4">
    <source>
        <dbReference type="Pfam" id="PF19838"/>
    </source>
</evidence>
<feature type="region of interest" description="Disordered" evidence="2">
    <location>
        <begin position="29"/>
        <end position="54"/>
    </location>
</feature>
<evidence type="ECO:0000256" key="1">
    <source>
        <dbReference type="HAMAP-Rule" id="MF_01411"/>
    </source>
</evidence>
<dbReference type="AlphaFoldDB" id="A0A239PXZ2"/>
<evidence type="ECO:0000259" key="3">
    <source>
        <dbReference type="Pfam" id="PF04453"/>
    </source>
</evidence>
<keyword evidence="6" id="KW-1185">Reference proteome</keyword>
<dbReference type="GO" id="GO:0009279">
    <property type="term" value="C:cell outer membrane"/>
    <property type="evidence" value="ECO:0007669"/>
    <property type="project" value="UniProtKB-SubCell"/>
</dbReference>
<dbReference type="Pfam" id="PF19838">
    <property type="entry name" value="LptD_2"/>
    <property type="match status" value="1"/>
</dbReference>
<dbReference type="InterPro" id="IPR045659">
    <property type="entry name" value="LptD_2"/>
</dbReference>
<comment type="subcellular location">
    <subcellularLocation>
        <location evidence="1">Cell outer membrane</location>
    </subcellularLocation>
</comment>
<dbReference type="PANTHER" id="PTHR30189:SF1">
    <property type="entry name" value="LPS-ASSEMBLY PROTEIN LPTD"/>
    <property type="match status" value="1"/>
</dbReference>
<dbReference type="OrthoDB" id="9760225at2"/>
<evidence type="ECO:0000256" key="2">
    <source>
        <dbReference type="SAM" id="MobiDB-lite"/>
    </source>
</evidence>
<comment type="caution">
    <text evidence="1">Lacks conserved residue(s) required for the propagation of feature annotation.</text>
</comment>
<evidence type="ECO:0000313" key="5">
    <source>
        <dbReference type="EMBL" id="SNT75179.1"/>
    </source>
</evidence>
<dbReference type="InterPro" id="IPR007543">
    <property type="entry name" value="LptD_C"/>
</dbReference>
<dbReference type="InterPro" id="IPR020889">
    <property type="entry name" value="LipoPS_assembly_LptD"/>
</dbReference>
<dbReference type="InterPro" id="IPR050218">
    <property type="entry name" value="LptD"/>
</dbReference>
<feature type="domain" description="LPS-assembly protein LptD central" evidence="4">
    <location>
        <begin position="210"/>
        <end position="281"/>
    </location>
</feature>
<dbReference type="Proteomes" id="UP000198346">
    <property type="component" value="Unassembled WGS sequence"/>
</dbReference>
<feature type="domain" description="LptD C-terminal" evidence="3">
    <location>
        <begin position="323"/>
        <end position="716"/>
    </location>
</feature>
<gene>
    <name evidence="1" type="primary">lptD</name>
    <name evidence="5" type="ORF">SAMN06297382_2598</name>
</gene>